<dbReference type="Proteomes" id="UP001054837">
    <property type="component" value="Unassembled WGS sequence"/>
</dbReference>
<evidence type="ECO:0000313" key="2">
    <source>
        <dbReference type="EMBL" id="GIY25353.1"/>
    </source>
</evidence>
<dbReference type="EMBL" id="BPLQ01006798">
    <property type="protein sequence ID" value="GIY25353.1"/>
    <property type="molecule type" value="Genomic_DNA"/>
</dbReference>
<feature type="compositionally biased region" description="Pro residues" evidence="1">
    <location>
        <begin position="1"/>
        <end position="11"/>
    </location>
</feature>
<protein>
    <submittedName>
        <fullName evidence="2">Uncharacterized protein</fullName>
    </submittedName>
</protein>
<organism evidence="2 3">
    <name type="scientific">Caerostris darwini</name>
    <dbReference type="NCBI Taxonomy" id="1538125"/>
    <lineage>
        <taxon>Eukaryota</taxon>
        <taxon>Metazoa</taxon>
        <taxon>Ecdysozoa</taxon>
        <taxon>Arthropoda</taxon>
        <taxon>Chelicerata</taxon>
        <taxon>Arachnida</taxon>
        <taxon>Araneae</taxon>
        <taxon>Araneomorphae</taxon>
        <taxon>Entelegynae</taxon>
        <taxon>Araneoidea</taxon>
        <taxon>Araneidae</taxon>
        <taxon>Caerostris</taxon>
    </lineage>
</organism>
<comment type="caution">
    <text evidence="2">The sequence shown here is derived from an EMBL/GenBank/DDBJ whole genome shotgun (WGS) entry which is preliminary data.</text>
</comment>
<gene>
    <name evidence="2" type="ORF">CDAR_60991</name>
</gene>
<reference evidence="2 3" key="1">
    <citation type="submission" date="2021-06" db="EMBL/GenBank/DDBJ databases">
        <title>Caerostris darwini draft genome.</title>
        <authorList>
            <person name="Kono N."/>
            <person name="Arakawa K."/>
        </authorList>
    </citation>
    <scope>NUCLEOTIDE SEQUENCE [LARGE SCALE GENOMIC DNA]</scope>
</reference>
<feature type="compositionally biased region" description="Low complexity" evidence="1">
    <location>
        <begin position="12"/>
        <end position="21"/>
    </location>
</feature>
<accession>A0AAV4RZX2</accession>
<evidence type="ECO:0000313" key="3">
    <source>
        <dbReference type="Proteomes" id="UP001054837"/>
    </source>
</evidence>
<name>A0AAV4RZX2_9ARAC</name>
<evidence type="ECO:0000256" key="1">
    <source>
        <dbReference type="SAM" id="MobiDB-lite"/>
    </source>
</evidence>
<proteinExistence type="predicted"/>
<feature type="region of interest" description="Disordered" evidence="1">
    <location>
        <begin position="1"/>
        <end position="60"/>
    </location>
</feature>
<sequence length="144" mass="15915">MLQPPPPPSSSFPPSLTSKPPASETSGTDLNPCNFRPNHTHSKNSHAIPPTTSENEVSRNPLHRPRVHFAILAFKCETVSFASGCSSCCSRRVTTNYAYGVAFQLKHRPPRIIQLRAVLPKGEVYLFPRVGGEWGKTLGWIPRL</sequence>
<dbReference type="AlphaFoldDB" id="A0AAV4RZX2"/>
<keyword evidence="3" id="KW-1185">Reference proteome</keyword>